<evidence type="ECO:0000256" key="10">
    <source>
        <dbReference type="ARBA" id="ARBA00023295"/>
    </source>
</evidence>
<accession>A0A9W7SYG1</accession>
<evidence type="ECO:0000256" key="9">
    <source>
        <dbReference type="ARBA" id="ARBA00023180"/>
    </source>
</evidence>
<dbReference type="InterPro" id="IPR013785">
    <property type="entry name" value="Aldolase_TIM"/>
</dbReference>
<comment type="caution">
    <text evidence="14">The sequence shown here is derived from an EMBL/GenBank/DDBJ whole genome shotgun (WGS) entry which is preliminary data.</text>
</comment>
<dbReference type="InterPro" id="IPR041233">
    <property type="entry name" value="Melibiase_C"/>
</dbReference>
<dbReference type="Gene3D" id="2.60.40.1180">
    <property type="entry name" value="Golgi alpha-mannosidase II"/>
    <property type="match status" value="1"/>
</dbReference>
<dbReference type="InterPro" id="IPR017853">
    <property type="entry name" value="GH"/>
</dbReference>
<dbReference type="InterPro" id="IPR002241">
    <property type="entry name" value="Glyco_hydro_27"/>
</dbReference>
<gene>
    <name evidence="14" type="ORF">Tdes44962_MAKER07644</name>
</gene>
<dbReference type="OrthoDB" id="5795902at2759"/>
<evidence type="ECO:0000256" key="5">
    <source>
        <dbReference type="ARBA" id="ARBA00022525"/>
    </source>
</evidence>
<sequence length="530" mass="58804">SRHIKAVPEVHLLLLPLPQASSAIAETPDAPDTMAFELLTAGAAVASLLASHAAASVLMDNALAATPQMGWDNWNAFGCDVSEELLLGTAQRMVELGLRDVGYQYVILDDCWSDGRYPNKTLRPDFTKFPNGMKHVADQIHELGLKFGMYSSAGEYTCGQYAGSLGYEYIDAQTFASWDVDYLKYDNCYNRGQSGNANISFERYDMMSVALNQTGREILYGMCNWGQDRPWDWAFSIANSWRATGDIYDSFDRPDVRCPCEEKMGIDCAFPGFHCSVMNIINKVVWFIHRSQPGGWNDMDMLEVGNGGQTDEEYKLHMTMWAAMKSPLIMGTDIRALDANSYSIYTNPAILALSQDPTGSSVQRRWRYYVQPADMYGTGEIQFWAGSLSQGDNVAIFLNAANQDVMMNATLADVFLDEGYTAAPHAKQNWDMYDLWANRMPNSTADAILAANSTTALGVNSTSQYLYNATAQSYADGIAKNETVLMGEYVGTWSAGAMSQWNVVVPRHGVMAYRMRPSGAVVSKRKRDEL</sequence>
<dbReference type="FunFam" id="3.20.20.70:FF:000202">
    <property type="entry name" value="Alpha-galactosidase"/>
    <property type="match status" value="1"/>
</dbReference>
<dbReference type="Pfam" id="PF16499">
    <property type="entry name" value="Melibiase_2"/>
    <property type="match status" value="2"/>
</dbReference>
<keyword evidence="5" id="KW-0964">Secreted</keyword>
<dbReference type="PANTHER" id="PTHR11452">
    <property type="entry name" value="ALPHA-GALACTOSIDASE/ALPHA-N-ACETYLGALACTOSAMINIDASE"/>
    <property type="match status" value="1"/>
</dbReference>
<evidence type="ECO:0000256" key="3">
    <source>
        <dbReference type="ARBA" id="ARBA00009743"/>
    </source>
</evidence>
<name>A0A9W7SYG1_9PEZI</name>
<dbReference type="CDD" id="cd14792">
    <property type="entry name" value="GH27"/>
    <property type="match status" value="1"/>
</dbReference>
<evidence type="ECO:0000256" key="7">
    <source>
        <dbReference type="ARBA" id="ARBA00022801"/>
    </source>
</evidence>
<dbReference type="PRINTS" id="PR00748">
    <property type="entry name" value="MELIBIASE"/>
</dbReference>
<dbReference type="Gene3D" id="3.20.20.70">
    <property type="entry name" value="Aldolase class I"/>
    <property type="match status" value="1"/>
</dbReference>
<protein>
    <recommendedName>
        <fullName evidence="4 11">Alpha-galactosidase</fullName>
        <ecNumber evidence="4 11">3.2.1.22</ecNumber>
    </recommendedName>
    <alternativeName>
        <fullName evidence="11">Melibiase</fullName>
    </alternativeName>
</protein>
<reference evidence="14 15" key="1">
    <citation type="journal article" date="2018" name="IMA Fungus">
        <title>IMA Genome-F 10: Nine draft genome sequences of Claviceps purpurea s.lat., including C. arundinis, C. humidiphila, and C. cf. spartinae, pseudomolecules for the pitch canker pathogen Fusarium circinatum, draft genome of Davidsoniella eucalypti, Grosmannia galeiformis, Quambalaria eucalypti, and Teratosphaeria destructans.</title>
        <authorList>
            <person name="Wingfield B.D."/>
            <person name="Liu M."/>
            <person name="Nguyen H.D."/>
            <person name="Lane F.A."/>
            <person name="Morgan S.W."/>
            <person name="De Vos L."/>
            <person name="Wilken P.M."/>
            <person name="Duong T.A."/>
            <person name="Aylward J."/>
            <person name="Coetzee M.P."/>
            <person name="Dadej K."/>
            <person name="De Beer Z.W."/>
            <person name="Findlay W."/>
            <person name="Havenga M."/>
            <person name="Kolarik M."/>
            <person name="Menzies J.G."/>
            <person name="Naidoo K."/>
            <person name="Pochopski O."/>
            <person name="Shoukouhi P."/>
            <person name="Santana Q.C."/>
            <person name="Seifert K.A."/>
            <person name="Soal N."/>
            <person name="Steenkamp E.T."/>
            <person name="Tatham C.T."/>
            <person name="van der Nest M.A."/>
            <person name="Wingfield M.J."/>
        </authorList>
    </citation>
    <scope>NUCLEOTIDE SEQUENCE [LARGE SCALE GENOMIC DNA]</scope>
    <source>
        <strain evidence="14">CMW44962</strain>
    </source>
</reference>
<reference evidence="14 15" key="2">
    <citation type="journal article" date="2021" name="Curr. Genet.">
        <title>Genetic response to nitrogen starvation in the aggressive Eucalyptus foliar pathogen Teratosphaeria destructans.</title>
        <authorList>
            <person name="Havenga M."/>
            <person name="Wingfield B.D."/>
            <person name="Wingfield M.J."/>
            <person name="Dreyer L.L."/>
            <person name="Roets F."/>
            <person name="Aylward J."/>
        </authorList>
    </citation>
    <scope>NUCLEOTIDE SEQUENCE [LARGE SCALE GENOMIC DNA]</scope>
    <source>
        <strain evidence="14">CMW44962</strain>
    </source>
</reference>
<dbReference type="SUPFAM" id="SSF51445">
    <property type="entry name" value="(Trans)glycosidases"/>
    <property type="match status" value="1"/>
</dbReference>
<dbReference type="AlphaFoldDB" id="A0A9W7SYG1"/>
<evidence type="ECO:0000256" key="1">
    <source>
        <dbReference type="ARBA" id="ARBA00001255"/>
    </source>
</evidence>
<dbReference type="Proteomes" id="UP001138500">
    <property type="component" value="Unassembled WGS sequence"/>
</dbReference>
<dbReference type="Pfam" id="PF17801">
    <property type="entry name" value="Melibiase_C"/>
    <property type="match status" value="1"/>
</dbReference>
<keyword evidence="15" id="KW-1185">Reference proteome</keyword>
<feature type="domain" description="Alpha galactosidase C-terminal" evidence="13">
    <location>
        <begin position="378"/>
        <end position="456"/>
    </location>
</feature>
<dbReference type="InterPro" id="IPR006215">
    <property type="entry name" value="Glyco_hydro_melibiase"/>
</dbReference>
<evidence type="ECO:0000256" key="12">
    <source>
        <dbReference type="SAM" id="SignalP"/>
    </source>
</evidence>
<keyword evidence="8 11" id="KW-1015">Disulfide bond</keyword>
<feature type="non-terminal residue" evidence="14">
    <location>
        <position position="1"/>
    </location>
</feature>
<organism evidence="14 15">
    <name type="scientific">Teratosphaeria destructans</name>
    <dbReference type="NCBI Taxonomy" id="418781"/>
    <lineage>
        <taxon>Eukaryota</taxon>
        <taxon>Fungi</taxon>
        <taxon>Dikarya</taxon>
        <taxon>Ascomycota</taxon>
        <taxon>Pezizomycotina</taxon>
        <taxon>Dothideomycetes</taxon>
        <taxon>Dothideomycetidae</taxon>
        <taxon>Mycosphaerellales</taxon>
        <taxon>Teratosphaeriaceae</taxon>
        <taxon>Teratosphaeria</taxon>
    </lineage>
</organism>
<dbReference type="PRINTS" id="PR00740">
    <property type="entry name" value="GLHYDRLASE27"/>
</dbReference>
<comment type="catalytic activity">
    <reaction evidence="1 11">
        <text>Hydrolysis of terminal, non-reducing alpha-D-galactose residues in alpha-D-galactosides, including galactose oligosaccharides, galactomannans and galactolipids.</text>
        <dbReference type="EC" id="3.2.1.22"/>
    </reaction>
</comment>
<dbReference type="InterPro" id="IPR013780">
    <property type="entry name" value="Glyco_hydro_b"/>
</dbReference>
<comment type="similarity">
    <text evidence="3 11">Belongs to the glycosyl hydrolase 27 family.</text>
</comment>
<dbReference type="GO" id="GO:0005576">
    <property type="term" value="C:extracellular region"/>
    <property type="evidence" value="ECO:0007669"/>
    <property type="project" value="UniProtKB-SubCell"/>
</dbReference>
<dbReference type="EC" id="3.2.1.22" evidence="4 11"/>
<feature type="signal peptide" evidence="12">
    <location>
        <begin position="1"/>
        <end position="25"/>
    </location>
</feature>
<proteinExistence type="inferred from homology"/>
<keyword evidence="10 11" id="KW-0326">Glycosidase</keyword>
<comment type="subcellular location">
    <subcellularLocation>
        <location evidence="2">Secreted</location>
    </subcellularLocation>
</comment>
<feature type="chain" id="PRO_5040976085" description="Alpha-galactosidase" evidence="12">
    <location>
        <begin position="26"/>
        <end position="530"/>
    </location>
</feature>
<evidence type="ECO:0000256" key="2">
    <source>
        <dbReference type="ARBA" id="ARBA00004613"/>
    </source>
</evidence>
<dbReference type="SUPFAM" id="SSF51011">
    <property type="entry name" value="Glycosyl hydrolase domain"/>
    <property type="match status" value="1"/>
</dbReference>
<dbReference type="GO" id="GO:0005995">
    <property type="term" value="P:melibiose catabolic process"/>
    <property type="evidence" value="ECO:0007669"/>
    <property type="project" value="UniProtKB-ARBA"/>
</dbReference>
<keyword evidence="6 12" id="KW-0732">Signal</keyword>
<evidence type="ECO:0000256" key="11">
    <source>
        <dbReference type="RuleBase" id="RU361168"/>
    </source>
</evidence>
<evidence type="ECO:0000256" key="6">
    <source>
        <dbReference type="ARBA" id="ARBA00022729"/>
    </source>
</evidence>
<evidence type="ECO:0000313" key="15">
    <source>
        <dbReference type="Proteomes" id="UP001138500"/>
    </source>
</evidence>
<evidence type="ECO:0000313" key="14">
    <source>
        <dbReference type="EMBL" id="KAH9842267.1"/>
    </source>
</evidence>
<keyword evidence="9" id="KW-0325">Glycoprotein</keyword>
<keyword evidence="7 11" id="KW-0378">Hydrolase</keyword>
<dbReference type="EMBL" id="RIBY02000435">
    <property type="protein sequence ID" value="KAH9842267.1"/>
    <property type="molecule type" value="Genomic_DNA"/>
</dbReference>
<evidence type="ECO:0000256" key="8">
    <source>
        <dbReference type="ARBA" id="ARBA00023157"/>
    </source>
</evidence>
<dbReference type="PANTHER" id="PTHR11452:SF75">
    <property type="entry name" value="ALPHA-GALACTOSIDASE MEL1"/>
    <property type="match status" value="1"/>
</dbReference>
<evidence type="ECO:0000259" key="13">
    <source>
        <dbReference type="Pfam" id="PF17801"/>
    </source>
</evidence>
<dbReference type="GO" id="GO:0004557">
    <property type="term" value="F:alpha-galactosidase activity"/>
    <property type="evidence" value="ECO:0007669"/>
    <property type="project" value="UniProtKB-EC"/>
</dbReference>
<evidence type="ECO:0000256" key="4">
    <source>
        <dbReference type="ARBA" id="ARBA00012755"/>
    </source>
</evidence>